<name>A0A0P0N2B6_9CREN</name>
<dbReference type="EMBL" id="CP013011">
    <property type="protein sequence ID" value="ALL00182.1"/>
    <property type="molecule type" value="Genomic_DNA"/>
</dbReference>
<sequence length="190" mass="21014">MAWRNIMASIFEKAISYVEAACLGENTEPASCARALVAAADALYTPLKPVDSGLGEARRIAGILSGLVANTFLYMASQNKDEEFIKAVKAELEEAIKTEAPLEEVKAILEEATAATLEPAKLDDAREALFNDIRDYVEPPQPAIPRRRRRQPRRPDPAQNLRRLVRELGRRDPILAKQIARLLKAKSVPA</sequence>
<accession>A0A0P0N2B6</accession>
<evidence type="ECO:0000256" key="1">
    <source>
        <dbReference type="SAM" id="MobiDB-lite"/>
    </source>
</evidence>
<dbReference type="Proteomes" id="UP000196694">
    <property type="component" value="Unassembled WGS sequence"/>
</dbReference>
<organism evidence="2 4">
    <name type="scientific">Pyrodictium delaneyi</name>
    <dbReference type="NCBI Taxonomy" id="1273541"/>
    <lineage>
        <taxon>Archaea</taxon>
        <taxon>Thermoproteota</taxon>
        <taxon>Thermoprotei</taxon>
        <taxon>Desulfurococcales</taxon>
        <taxon>Pyrodictiaceae</taxon>
        <taxon>Pyrodictium</taxon>
    </lineage>
</organism>
<evidence type="ECO:0000313" key="5">
    <source>
        <dbReference type="Proteomes" id="UP000196694"/>
    </source>
</evidence>
<dbReference type="Proteomes" id="UP000058613">
    <property type="component" value="Chromosome"/>
</dbReference>
<dbReference type="KEGG" id="pdl:Pyrde_0132"/>
<reference evidence="2 4" key="1">
    <citation type="submission" date="2015-10" db="EMBL/GenBank/DDBJ databases">
        <title>Complete genome sequence of hyperthermophilic archaeon Pyrodictium delaneyi Su06.</title>
        <authorList>
            <person name="Jung J.-H."/>
            <person name="Lin J."/>
            <person name="Holden J.F."/>
            <person name="Park C.-S."/>
        </authorList>
    </citation>
    <scope>NUCLEOTIDE SEQUENCE [LARGE SCALE GENOMIC DNA]</scope>
    <source>
        <strain evidence="2 4">Su06</strain>
    </source>
</reference>
<feature type="region of interest" description="Disordered" evidence="1">
    <location>
        <begin position="140"/>
        <end position="162"/>
    </location>
</feature>
<keyword evidence="5" id="KW-1185">Reference proteome</keyword>
<proteinExistence type="predicted"/>
<dbReference type="OrthoDB" id="381304at2157"/>
<evidence type="ECO:0000313" key="2">
    <source>
        <dbReference type="EMBL" id="ALL00182.1"/>
    </source>
</evidence>
<dbReference type="AlphaFoldDB" id="A0A0P0N2B6"/>
<gene>
    <name evidence="3" type="ORF">Pdsh_07210</name>
    <name evidence="2" type="ORF">Pyrde_0132</name>
</gene>
<dbReference type="EMBL" id="NCQP01000006">
    <property type="protein sequence ID" value="OWJ54269.1"/>
    <property type="molecule type" value="Genomic_DNA"/>
</dbReference>
<evidence type="ECO:0000313" key="4">
    <source>
        <dbReference type="Proteomes" id="UP000058613"/>
    </source>
</evidence>
<reference evidence="3 5" key="2">
    <citation type="submission" date="2017-05" db="EMBL/GenBank/DDBJ databases">
        <title>The draft genome of the hyperthermophilic archaeon 'Pyrodictium delaneyi strain Hulk', an iron and nitrate reducer, reveals the capacity for sulfate reduction.</title>
        <authorList>
            <person name="Demey L.M."/>
            <person name="Miller C."/>
            <person name="Manzella M."/>
            <person name="Reguera G."/>
            <person name="Kashefi K."/>
        </authorList>
    </citation>
    <scope>NUCLEOTIDE SEQUENCE [LARGE SCALE GENOMIC DNA]</scope>
    <source>
        <strain evidence="3 5">Hulk</strain>
    </source>
</reference>
<dbReference type="RefSeq" id="WP_055407338.1">
    <property type="nucleotide sequence ID" value="NZ_CP013011.1"/>
</dbReference>
<protein>
    <submittedName>
        <fullName evidence="2">Uncharacterized protein</fullName>
    </submittedName>
</protein>
<dbReference type="GeneID" id="26098458"/>
<evidence type="ECO:0000313" key="3">
    <source>
        <dbReference type="EMBL" id="OWJ54269.1"/>
    </source>
</evidence>